<dbReference type="PANTHER" id="PTHR33390:SF1">
    <property type="entry name" value="STRESS UP-REGULATED NOD 19 PROTEIN"/>
    <property type="match status" value="1"/>
</dbReference>
<reference evidence="3" key="2">
    <citation type="journal article" date="2023" name="Microbiol Resour">
        <title>Decontamination and Annotation of the Draft Genome Sequence of the Oomycete Lagenidium giganteum ARSEF 373.</title>
        <authorList>
            <person name="Morgan W.R."/>
            <person name="Tartar A."/>
        </authorList>
    </citation>
    <scope>NUCLEOTIDE SEQUENCE</scope>
    <source>
        <strain evidence="3">ARSEF 373</strain>
    </source>
</reference>
<evidence type="ECO:0000313" key="4">
    <source>
        <dbReference type="Proteomes" id="UP001146120"/>
    </source>
</evidence>
<name>A0AAV2YGH4_9STRA</name>
<organism evidence="3 4">
    <name type="scientific">Lagenidium giganteum</name>
    <dbReference type="NCBI Taxonomy" id="4803"/>
    <lineage>
        <taxon>Eukaryota</taxon>
        <taxon>Sar</taxon>
        <taxon>Stramenopiles</taxon>
        <taxon>Oomycota</taxon>
        <taxon>Peronosporomycetes</taxon>
        <taxon>Pythiales</taxon>
        <taxon>Pythiaceae</taxon>
    </lineage>
</organism>
<dbReference type="Proteomes" id="UP001146120">
    <property type="component" value="Unassembled WGS sequence"/>
</dbReference>
<keyword evidence="4" id="KW-1185">Reference proteome</keyword>
<gene>
    <name evidence="3" type="ORF">N0F65_009706</name>
</gene>
<evidence type="ECO:0000256" key="1">
    <source>
        <dbReference type="SAM" id="MobiDB-lite"/>
    </source>
</evidence>
<dbReference type="AlphaFoldDB" id="A0AAV2YGH4"/>
<keyword evidence="2" id="KW-0812">Transmembrane</keyword>
<reference evidence="3" key="1">
    <citation type="submission" date="2022-11" db="EMBL/GenBank/DDBJ databases">
        <authorList>
            <person name="Morgan W.R."/>
            <person name="Tartar A."/>
        </authorList>
    </citation>
    <scope>NUCLEOTIDE SEQUENCE</scope>
    <source>
        <strain evidence="3">ARSEF 373</strain>
    </source>
</reference>
<sequence length="563" mass="61011">MQFTAYAGPLTLTPGQVGDGVFAVQLPPGPIAVYKIHAELVFHGDDANDDPDGATPATAFDAYLHHHVIGSRFSIAPPLPLATSAAPTKRDGSSSGAVVAEVGVDDHGSARHHTPLPASTHQQRYRRKIAFAAGMEARGTPQVFPFPYAFLTSENEDEWQAQVSVINTRGLANATRDECVQCLCKDSDVFWRDTINDAPFHPDQCNAQLQAEHNSACAVDTYQGGMHCCVDKALCVNPERLADASTVASNQTSTFFLKYVIDYSAVVPANRPLYVSTCCDATGNERHLGNLEYDIPACGDGVPVEECVHTLTTVQPVDAQALNTPWSLFGVEHRGVDVPDDRDVEIVAIAAHQNRGGLGVRVYVNETNELLCESLPRYGNGTAAGNEDGYVIEMGSCVLDAPHRLRSSTLLRIEAQYNSSQARTGVMSLAALALHDVRKPLTPEEFQSFNEQVAQQLTEASAVREKVVGDLNSLVILIGSVATGLAVLALIVVVAKRRQRRQQHQYKRVQKRSEDDSVSSRDVPLAPSAPPASASTPYNVFVIDEEETKHEEDVEDEDDGVYL</sequence>
<feature type="region of interest" description="Disordered" evidence="1">
    <location>
        <begin position="503"/>
        <end position="540"/>
    </location>
</feature>
<accession>A0AAV2YGH4</accession>
<keyword evidence="2" id="KW-1133">Transmembrane helix</keyword>
<dbReference type="InterPro" id="IPR011692">
    <property type="entry name" value="Stress_up-reg_Nod19"/>
</dbReference>
<evidence type="ECO:0000256" key="2">
    <source>
        <dbReference type="SAM" id="Phobius"/>
    </source>
</evidence>
<evidence type="ECO:0000313" key="3">
    <source>
        <dbReference type="EMBL" id="DAZ93130.1"/>
    </source>
</evidence>
<protein>
    <submittedName>
        <fullName evidence="3">Uncharacterized protein</fullName>
    </submittedName>
</protein>
<dbReference type="PANTHER" id="PTHR33390">
    <property type="entry name" value="STRESS UP-REGULATED NOD 19 PROTEIN"/>
    <property type="match status" value="1"/>
</dbReference>
<keyword evidence="2" id="KW-0472">Membrane</keyword>
<proteinExistence type="predicted"/>
<dbReference type="Pfam" id="PF07712">
    <property type="entry name" value="SURNod19"/>
    <property type="match status" value="1"/>
</dbReference>
<feature type="transmembrane region" description="Helical" evidence="2">
    <location>
        <begin position="474"/>
        <end position="495"/>
    </location>
</feature>
<comment type="caution">
    <text evidence="3">The sequence shown here is derived from an EMBL/GenBank/DDBJ whole genome shotgun (WGS) entry which is preliminary data.</text>
</comment>
<dbReference type="EMBL" id="DAKRPA010000342">
    <property type="protein sequence ID" value="DAZ93130.1"/>
    <property type="molecule type" value="Genomic_DNA"/>
</dbReference>